<comment type="similarity">
    <text evidence="2">Belongs to the outer membrane factor (OMF) (TC 1.B.17) family.</text>
</comment>
<dbReference type="PANTHER" id="PTHR30026:SF20">
    <property type="entry name" value="OUTER MEMBRANE PROTEIN TOLC"/>
    <property type="match status" value="1"/>
</dbReference>
<dbReference type="InterPro" id="IPR051906">
    <property type="entry name" value="TolC-like"/>
</dbReference>
<evidence type="ECO:0000256" key="2">
    <source>
        <dbReference type="ARBA" id="ARBA00007613"/>
    </source>
</evidence>
<sequence length="443" mass="49793">MKKKLVVLSMLMLTLTISAQKKWTMQECIDYAMANNITLQKSKLQKQSATEDLKGSKAALLPTLNASTNQSVGYQPWKDSGVSTVTNGMVNTKVDKSYYNGSYAVNAQWTVWNGNRNTNTIKLNKISEDEAELQSKETANSIQERIAQLYTQILYLAENVKVNEQMLETAKKNEERGQEMVNVGKMSKADLAQLSAQRATDEYNIVETRSQLLNYKLQLKQLLEITDETDFDVAIPEISDTMVLKEVPTLQGVYEQALLNRPEIERSKLAIKSSDVNLSVAKAGWLPTVSMTGSFGTSTNSLNSNGWGKQMKTNFDAMAGVSVSVPIYDGRSTKTSVNKAKIQQLSAQLDLLDQQKTLYSTIQEYWLNAQTNQQKYKAASATVESEQLSYNLLQEQFRLGLKNIVELMTGKDNLLSAQQNQLQSKYQTIYNQQMLKFYETGEM</sequence>
<comment type="caution">
    <text evidence="9">The sequence shown here is derived from an EMBL/GenBank/DDBJ whole genome shotgun (WGS) entry which is preliminary data.</text>
</comment>
<evidence type="ECO:0000313" key="9">
    <source>
        <dbReference type="EMBL" id="MBE6271532.1"/>
    </source>
</evidence>
<dbReference type="InterPro" id="IPR003423">
    <property type="entry name" value="OMP_efflux"/>
</dbReference>
<dbReference type="GO" id="GO:1990281">
    <property type="term" value="C:efflux pump complex"/>
    <property type="evidence" value="ECO:0007669"/>
    <property type="project" value="TreeGrafter"/>
</dbReference>
<keyword evidence="6" id="KW-0472">Membrane</keyword>
<keyword evidence="5" id="KW-0812">Transmembrane</keyword>
<feature type="signal peptide" evidence="8">
    <location>
        <begin position="1"/>
        <end position="19"/>
    </location>
</feature>
<comment type="subcellular location">
    <subcellularLocation>
        <location evidence="1">Cell outer membrane</location>
    </subcellularLocation>
</comment>
<evidence type="ECO:0000256" key="4">
    <source>
        <dbReference type="ARBA" id="ARBA00022452"/>
    </source>
</evidence>
<evidence type="ECO:0000256" key="6">
    <source>
        <dbReference type="ARBA" id="ARBA00023136"/>
    </source>
</evidence>
<evidence type="ECO:0000256" key="7">
    <source>
        <dbReference type="ARBA" id="ARBA00023237"/>
    </source>
</evidence>
<evidence type="ECO:0000256" key="1">
    <source>
        <dbReference type="ARBA" id="ARBA00004442"/>
    </source>
</evidence>
<keyword evidence="3" id="KW-0813">Transport</keyword>
<gene>
    <name evidence="9" type="ORF">E7101_11380</name>
</gene>
<dbReference type="Pfam" id="PF02321">
    <property type="entry name" value="OEP"/>
    <property type="match status" value="2"/>
</dbReference>
<dbReference type="GO" id="GO:0015288">
    <property type="term" value="F:porin activity"/>
    <property type="evidence" value="ECO:0007669"/>
    <property type="project" value="TreeGrafter"/>
</dbReference>
<evidence type="ECO:0000256" key="3">
    <source>
        <dbReference type="ARBA" id="ARBA00022448"/>
    </source>
</evidence>
<dbReference type="EMBL" id="SUYC01000013">
    <property type="protein sequence ID" value="MBE6271532.1"/>
    <property type="molecule type" value="Genomic_DNA"/>
</dbReference>
<proteinExistence type="inferred from homology"/>
<organism evidence="9 10">
    <name type="scientific">Xylanibacter ruminicola</name>
    <name type="common">Prevotella ruminicola</name>
    <dbReference type="NCBI Taxonomy" id="839"/>
    <lineage>
        <taxon>Bacteria</taxon>
        <taxon>Pseudomonadati</taxon>
        <taxon>Bacteroidota</taxon>
        <taxon>Bacteroidia</taxon>
        <taxon>Bacteroidales</taxon>
        <taxon>Prevotellaceae</taxon>
        <taxon>Xylanibacter</taxon>
    </lineage>
</organism>
<dbReference type="PANTHER" id="PTHR30026">
    <property type="entry name" value="OUTER MEMBRANE PROTEIN TOLC"/>
    <property type="match status" value="1"/>
</dbReference>
<reference evidence="9" key="1">
    <citation type="submission" date="2019-04" db="EMBL/GenBank/DDBJ databases">
        <title>Evolution of Biomass-Degrading Anaerobic Consortia Revealed by Metagenomics.</title>
        <authorList>
            <person name="Peng X."/>
        </authorList>
    </citation>
    <scope>NUCLEOTIDE SEQUENCE</scope>
    <source>
        <strain evidence="9">SIG140</strain>
    </source>
</reference>
<dbReference type="SUPFAM" id="SSF56954">
    <property type="entry name" value="Outer membrane efflux proteins (OEP)"/>
    <property type="match status" value="1"/>
</dbReference>
<evidence type="ECO:0000256" key="5">
    <source>
        <dbReference type="ARBA" id="ARBA00022692"/>
    </source>
</evidence>
<evidence type="ECO:0000256" key="8">
    <source>
        <dbReference type="SAM" id="SignalP"/>
    </source>
</evidence>
<dbReference type="GO" id="GO:0009279">
    <property type="term" value="C:cell outer membrane"/>
    <property type="evidence" value="ECO:0007669"/>
    <property type="project" value="UniProtKB-SubCell"/>
</dbReference>
<keyword evidence="8" id="KW-0732">Signal</keyword>
<dbReference type="Proteomes" id="UP000806522">
    <property type="component" value="Unassembled WGS sequence"/>
</dbReference>
<feature type="chain" id="PRO_5038670361" evidence="8">
    <location>
        <begin position="20"/>
        <end position="443"/>
    </location>
</feature>
<dbReference type="Gene3D" id="1.20.1600.10">
    <property type="entry name" value="Outer membrane efflux proteins (OEP)"/>
    <property type="match status" value="1"/>
</dbReference>
<keyword evidence="7" id="KW-0998">Cell outer membrane</keyword>
<dbReference type="GO" id="GO:0015562">
    <property type="term" value="F:efflux transmembrane transporter activity"/>
    <property type="evidence" value="ECO:0007669"/>
    <property type="project" value="InterPro"/>
</dbReference>
<name>A0A9D5SAZ9_XYLRU</name>
<keyword evidence="4" id="KW-1134">Transmembrane beta strand</keyword>
<accession>A0A9D5SAZ9</accession>
<protein>
    <submittedName>
        <fullName evidence="9">TolC family protein</fullName>
    </submittedName>
</protein>
<dbReference type="AlphaFoldDB" id="A0A9D5SAZ9"/>
<evidence type="ECO:0000313" key="10">
    <source>
        <dbReference type="Proteomes" id="UP000806522"/>
    </source>
</evidence>